<organism evidence="6 7">
    <name type="scientific">Lottia gigantea</name>
    <name type="common">Giant owl limpet</name>
    <dbReference type="NCBI Taxonomy" id="225164"/>
    <lineage>
        <taxon>Eukaryota</taxon>
        <taxon>Metazoa</taxon>
        <taxon>Spiralia</taxon>
        <taxon>Lophotrochozoa</taxon>
        <taxon>Mollusca</taxon>
        <taxon>Gastropoda</taxon>
        <taxon>Patellogastropoda</taxon>
        <taxon>Lottioidea</taxon>
        <taxon>Lottiidae</taxon>
        <taxon>Lottia</taxon>
    </lineage>
</organism>
<dbReference type="PANTHER" id="PTHR14856:SF9">
    <property type="entry name" value="PQ-LOOP REPEAT-CONTAINING PROTEIN 1"/>
    <property type="match status" value="1"/>
</dbReference>
<dbReference type="OrthoDB" id="292213at2759"/>
<keyword evidence="3 5" id="KW-1133">Transmembrane helix</keyword>
<evidence type="ECO:0000256" key="5">
    <source>
        <dbReference type="SAM" id="Phobius"/>
    </source>
</evidence>
<evidence type="ECO:0000256" key="1">
    <source>
        <dbReference type="ARBA" id="ARBA00004141"/>
    </source>
</evidence>
<dbReference type="FunFam" id="1.20.1280.290:FF:000008">
    <property type="entry name" value="PQ-loop repeat-containing protein 1"/>
    <property type="match status" value="1"/>
</dbReference>
<dbReference type="HOGENOM" id="CLU_049047_5_1_1"/>
<keyword evidence="4 5" id="KW-0472">Membrane</keyword>
<dbReference type="InterPro" id="IPR052241">
    <property type="entry name" value="SLC66/Scramblase_ANY1"/>
</dbReference>
<evidence type="ECO:0008006" key="8">
    <source>
        <dbReference type="Google" id="ProtNLM"/>
    </source>
</evidence>
<comment type="subcellular location">
    <subcellularLocation>
        <location evidence="1">Membrane</location>
        <topology evidence="1">Multi-pass membrane protein</topology>
    </subcellularLocation>
</comment>
<dbReference type="PANTHER" id="PTHR14856">
    <property type="entry name" value="PQ-LOOP REPEAT-CONTAINING PROTEIN 1-LIKE PROTEIN"/>
    <property type="match status" value="1"/>
</dbReference>
<dbReference type="GO" id="GO:0016020">
    <property type="term" value="C:membrane"/>
    <property type="evidence" value="ECO:0007669"/>
    <property type="project" value="UniProtKB-SubCell"/>
</dbReference>
<protein>
    <recommendedName>
        <fullName evidence="8">PQ-loop repeat-containing protein 1</fullName>
    </recommendedName>
</protein>
<dbReference type="GO" id="GO:0042147">
    <property type="term" value="P:retrograde transport, endosome to Golgi"/>
    <property type="evidence" value="ECO:0007669"/>
    <property type="project" value="TreeGrafter"/>
</dbReference>
<name>V4AJV1_LOTGI</name>
<feature type="transmembrane region" description="Helical" evidence="5">
    <location>
        <begin position="39"/>
        <end position="62"/>
    </location>
</feature>
<keyword evidence="2 5" id="KW-0812">Transmembrane</keyword>
<accession>V4AJV1</accession>
<dbReference type="GO" id="GO:0045332">
    <property type="term" value="P:phospholipid translocation"/>
    <property type="evidence" value="ECO:0007669"/>
    <property type="project" value="TreeGrafter"/>
</dbReference>
<gene>
    <name evidence="6" type="ORF">LOTGIDRAFT_117571</name>
</gene>
<sequence length="118" mass="13661">MPDITFINLVNWVAASAMIFGGVVPFIPQYLDIRKSRNADGFSLFVCLTLLIANILRIMFWFGKHFELPLLAQSFIMVVTMMALVELCVRVKRETEIVSAKQRRFLGKSKYFQLKLRK</sequence>
<feature type="transmembrane region" description="Helical" evidence="5">
    <location>
        <begin position="6"/>
        <end position="27"/>
    </location>
</feature>
<dbReference type="Gene3D" id="1.20.1280.290">
    <property type="match status" value="1"/>
</dbReference>
<dbReference type="GO" id="GO:0005802">
    <property type="term" value="C:trans-Golgi network"/>
    <property type="evidence" value="ECO:0007669"/>
    <property type="project" value="TreeGrafter"/>
</dbReference>
<dbReference type="InterPro" id="IPR006603">
    <property type="entry name" value="PQ-loop_rpt"/>
</dbReference>
<dbReference type="GeneID" id="20231515"/>
<dbReference type="EMBL" id="KB201701">
    <property type="protein sequence ID" value="ESO95005.1"/>
    <property type="molecule type" value="Genomic_DNA"/>
</dbReference>
<evidence type="ECO:0000313" key="6">
    <source>
        <dbReference type="EMBL" id="ESO95005.1"/>
    </source>
</evidence>
<reference evidence="6 7" key="1">
    <citation type="journal article" date="2013" name="Nature">
        <title>Insights into bilaterian evolution from three spiralian genomes.</title>
        <authorList>
            <person name="Simakov O."/>
            <person name="Marletaz F."/>
            <person name="Cho S.J."/>
            <person name="Edsinger-Gonzales E."/>
            <person name="Havlak P."/>
            <person name="Hellsten U."/>
            <person name="Kuo D.H."/>
            <person name="Larsson T."/>
            <person name="Lv J."/>
            <person name="Arendt D."/>
            <person name="Savage R."/>
            <person name="Osoegawa K."/>
            <person name="de Jong P."/>
            <person name="Grimwood J."/>
            <person name="Chapman J.A."/>
            <person name="Shapiro H."/>
            <person name="Aerts A."/>
            <person name="Otillar R.P."/>
            <person name="Terry A.Y."/>
            <person name="Boore J.L."/>
            <person name="Grigoriev I.V."/>
            <person name="Lindberg D.R."/>
            <person name="Seaver E.C."/>
            <person name="Weisblat D.A."/>
            <person name="Putnam N.H."/>
            <person name="Rokhsar D.S."/>
        </authorList>
    </citation>
    <scope>NUCLEOTIDE SEQUENCE [LARGE SCALE GENOMIC DNA]</scope>
</reference>
<evidence type="ECO:0000256" key="3">
    <source>
        <dbReference type="ARBA" id="ARBA00022989"/>
    </source>
</evidence>
<dbReference type="AlphaFoldDB" id="V4AJV1"/>
<evidence type="ECO:0000256" key="2">
    <source>
        <dbReference type="ARBA" id="ARBA00022692"/>
    </source>
</evidence>
<dbReference type="KEGG" id="lgi:LOTGIDRAFT_117571"/>
<proteinExistence type="predicted"/>
<dbReference type="OMA" id="YLGMYCT"/>
<dbReference type="GO" id="GO:0005768">
    <property type="term" value="C:endosome"/>
    <property type="evidence" value="ECO:0007669"/>
    <property type="project" value="TreeGrafter"/>
</dbReference>
<evidence type="ECO:0000313" key="7">
    <source>
        <dbReference type="Proteomes" id="UP000030746"/>
    </source>
</evidence>
<dbReference type="RefSeq" id="XP_009054207.1">
    <property type="nucleotide sequence ID" value="XM_009055959.1"/>
</dbReference>
<dbReference type="GO" id="GO:0005829">
    <property type="term" value="C:cytosol"/>
    <property type="evidence" value="ECO:0007669"/>
    <property type="project" value="GOC"/>
</dbReference>
<dbReference type="Proteomes" id="UP000030746">
    <property type="component" value="Unassembled WGS sequence"/>
</dbReference>
<feature type="transmembrane region" description="Helical" evidence="5">
    <location>
        <begin position="68"/>
        <end position="89"/>
    </location>
</feature>
<dbReference type="Pfam" id="PF04193">
    <property type="entry name" value="PQ-loop"/>
    <property type="match status" value="1"/>
</dbReference>
<dbReference type="CTD" id="20231515"/>
<dbReference type="STRING" id="225164.V4AJV1"/>
<evidence type="ECO:0000256" key="4">
    <source>
        <dbReference type="ARBA" id="ARBA00023136"/>
    </source>
</evidence>
<keyword evidence="7" id="KW-1185">Reference proteome</keyword>